<dbReference type="AlphaFoldDB" id="A0A1G2IXT9"/>
<name>A0A1G2IXT9_9BACT</name>
<dbReference type="Proteomes" id="UP000178650">
    <property type="component" value="Unassembled WGS sequence"/>
</dbReference>
<organism evidence="1 2">
    <name type="scientific">Candidatus Staskawiczbacteria bacterium RIFOXYB1_FULL_37_44</name>
    <dbReference type="NCBI Taxonomy" id="1802223"/>
    <lineage>
        <taxon>Bacteria</taxon>
        <taxon>Candidatus Staskawicziibacteriota</taxon>
    </lineage>
</organism>
<gene>
    <name evidence="1" type="ORF">A2358_03615</name>
</gene>
<accession>A0A1G2IXT9</accession>
<proteinExistence type="predicted"/>
<dbReference type="EMBL" id="MHPJ01000002">
    <property type="protein sequence ID" value="OGZ79522.1"/>
    <property type="molecule type" value="Genomic_DNA"/>
</dbReference>
<evidence type="ECO:0000313" key="1">
    <source>
        <dbReference type="EMBL" id="OGZ79522.1"/>
    </source>
</evidence>
<dbReference type="STRING" id="1802223.A2358_03615"/>
<protein>
    <submittedName>
        <fullName evidence="1">Uncharacterized protein</fullName>
    </submittedName>
</protein>
<sequence length="88" mass="10498">MQTLISKEKFLEEHNKLSPSNLKATLVLLTKFQEEKKPLLKDNAWCLDKHRIPFISWLTNLPKEDKKTNRKSRAKEIFKNYPETHYEG</sequence>
<comment type="caution">
    <text evidence="1">The sequence shown here is derived from an EMBL/GenBank/DDBJ whole genome shotgun (WGS) entry which is preliminary data.</text>
</comment>
<evidence type="ECO:0000313" key="2">
    <source>
        <dbReference type="Proteomes" id="UP000178650"/>
    </source>
</evidence>
<reference evidence="1 2" key="1">
    <citation type="journal article" date="2016" name="Nat. Commun.">
        <title>Thousands of microbial genomes shed light on interconnected biogeochemical processes in an aquifer system.</title>
        <authorList>
            <person name="Anantharaman K."/>
            <person name="Brown C.T."/>
            <person name="Hug L.A."/>
            <person name="Sharon I."/>
            <person name="Castelle C.J."/>
            <person name="Probst A.J."/>
            <person name="Thomas B.C."/>
            <person name="Singh A."/>
            <person name="Wilkins M.J."/>
            <person name="Karaoz U."/>
            <person name="Brodie E.L."/>
            <person name="Williams K.H."/>
            <person name="Hubbard S.S."/>
            <person name="Banfield J.F."/>
        </authorList>
    </citation>
    <scope>NUCLEOTIDE SEQUENCE [LARGE SCALE GENOMIC DNA]</scope>
</reference>